<gene>
    <name evidence="1" type="ORF">U0070_008456</name>
</gene>
<keyword evidence="2" id="KW-1185">Reference proteome</keyword>
<organism evidence="1 2">
    <name type="scientific">Myodes glareolus</name>
    <name type="common">Bank vole</name>
    <name type="synonym">Clethrionomys glareolus</name>
    <dbReference type="NCBI Taxonomy" id="447135"/>
    <lineage>
        <taxon>Eukaryota</taxon>
        <taxon>Metazoa</taxon>
        <taxon>Chordata</taxon>
        <taxon>Craniata</taxon>
        <taxon>Vertebrata</taxon>
        <taxon>Euteleostomi</taxon>
        <taxon>Mammalia</taxon>
        <taxon>Eutheria</taxon>
        <taxon>Euarchontoglires</taxon>
        <taxon>Glires</taxon>
        <taxon>Rodentia</taxon>
        <taxon>Myomorpha</taxon>
        <taxon>Muroidea</taxon>
        <taxon>Cricetidae</taxon>
        <taxon>Arvicolinae</taxon>
        <taxon>Myodes</taxon>
    </lineage>
</organism>
<reference evidence="1 2" key="1">
    <citation type="journal article" date="2023" name="bioRxiv">
        <title>Conserved and derived expression patterns and positive selection on dental genes reveal complex evolutionary context of ever-growing rodent molars.</title>
        <authorList>
            <person name="Calamari Z.T."/>
            <person name="Song A."/>
            <person name="Cohen E."/>
            <person name="Akter M."/>
            <person name="Roy R.D."/>
            <person name="Hallikas O."/>
            <person name="Christensen M.M."/>
            <person name="Li P."/>
            <person name="Marangoni P."/>
            <person name="Jernvall J."/>
            <person name="Klein O.D."/>
        </authorList>
    </citation>
    <scope>NUCLEOTIDE SEQUENCE [LARGE SCALE GENOMIC DNA]</scope>
    <source>
        <strain evidence="1">V071</strain>
    </source>
</reference>
<dbReference type="AlphaFoldDB" id="A0AAW0I5Z1"/>
<name>A0AAW0I5Z1_MYOGA</name>
<accession>A0AAW0I5Z1</accession>
<sequence>MSGEQLRSRGGLEFLRVLGGRGLWALLGFFLSRNLYSLEGPMGPRESQDNTANQYLSPPAQGHTFTLIISRMRGDLKIPTSSKKFST</sequence>
<evidence type="ECO:0000313" key="1">
    <source>
        <dbReference type="EMBL" id="KAK7809806.1"/>
    </source>
</evidence>
<protein>
    <submittedName>
        <fullName evidence="1">Uncharacterized protein</fullName>
    </submittedName>
</protein>
<dbReference type="Proteomes" id="UP001488838">
    <property type="component" value="Unassembled WGS sequence"/>
</dbReference>
<evidence type="ECO:0000313" key="2">
    <source>
        <dbReference type="Proteomes" id="UP001488838"/>
    </source>
</evidence>
<dbReference type="EMBL" id="JBBHLL010000212">
    <property type="protein sequence ID" value="KAK7809806.1"/>
    <property type="molecule type" value="Genomic_DNA"/>
</dbReference>
<proteinExistence type="predicted"/>
<comment type="caution">
    <text evidence="1">The sequence shown here is derived from an EMBL/GenBank/DDBJ whole genome shotgun (WGS) entry which is preliminary data.</text>
</comment>